<feature type="compositionally biased region" description="Pro residues" evidence="1">
    <location>
        <begin position="84"/>
        <end position="98"/>
    </location>
</feature>
<dbReference type="AlphaFoldDB" id="A0A3N4IQ65"/>
<evidence type="ECO:0000256" key="1">
    <source>
        <dbReference type="SAM" id="MobiDB-lite"/>
    </source>
</evidence>
<sequence>MSSYPSHRGCGGLRQALTARAANQRSYMPSVEEESGAGHLEPRGKYLPRPSLSYRLHSSASSRISPTANSPLSRPPVSVRPGSSPIPPKPATGPPPVPHASRPLSTIFDSPPLLPTIPTIKTDLRPPRQGTLPSDQPESPYGTRALVESLEAWSFAGNSTAPSRNNSYGAHRNPSYSYRAAPIPPEKVRRRTFSLPFLRLPSSALSLSSAPVHSTGPTLKSLEASFATHLMALEQHLKTVRTLATPKSFEKLKKAHVRTSLIHLGHGPWLSYSAAQELAKDSEEYKEWMVRAEQSWQKEAESRWEAIRNGMQTVVAGVQQDRKWVDFLLEEEAGDGCGDKEKARKERVKRVERIEKALGKIREGVNLAGACFDEFWGGRKGSVKVWGLVVE</sequence>
<accession>A0A3N4IQ65</accession>
<proteinExistence type="predicted"/>
<protein>
    <submittedName>
        <fullName evidence="2">Uncharacterized protein</fullName>
    </submittedName>
</protein>
<evidence type="ECO:0000313" key="3">
    <source>
        <dbReference type="Proteomes" id="UP000275078"/>
    </source>
</evidence>
<dbReference type="EMBL" id="ML119648">
    <property type="protein sequence ID" value="RPA86878.1"/>
    <property type="molecule type" value="Genomic_DNA"/>
</dbReference>
<dbReference type="Proteomes" id="UP000275078">
    <property type="component" value="Unassembled WGS sequence"/>
</dbReference>
<gene>
    <name evidence="2" type="ORF">BJ508DRAFT_372601</name>
</gene>
<evidence type="ECO:0000313" key="2">
    <source>
        <dbReference type="EMBL" id="RPA86878.1"/>
    </source>
</evidence>
<reference evidence="2 3" key="1">
    <citation type="journal article" date="2018" name="Nat. Ecol. Evol.">
        <title>Pezizomycetes genomes reveal the molecular basis of ectomycorrhizal truffle lifestyle.</title>
        <authorList>
            <person name="Murat C."/>
            <person name="Payen T."/>
            <person name="Noel B."/>
            <person name="Kuo A."/>
            <person name="Morin E."/>
            <person name="Chen J."/>
            <person name="Kohler A."/>
            <person name="Krizsan K."/>
            <person name="Balestrini R."/>
            <person name="Da Silva C."/>
            <person name="Montanini B."/>
            <person name="Hainaut M."/>
            <person name="Levati E."/>
            <person name="Barry K.W."/>
            <person name="Belfiori B."/>
            <person name="Cichocki N."/>
            <person name="Clum A."/>
            <person name="Dockter R.B."/>
            <person name="Fauchery L."/>
            <person name="Guy J."/>
            <person name="Iotti M."/>
            <person name="Le Tacon F."/>
            <person name="Lindquist E.A."/>
            <person name="Lipzen A."/>
            <person name="Malagnac F."/>
            <person name="Mello A."/>
            <person name="Molinier V."/>
            <person name="Miyauchi S."/>
            <person name="Poulain J."/>
            <person name="Riccioni C."/>
            <person name="Rubini A."/>
            <person name="Sitrit Y."/>
            <person name="Splivallo R."/>
            <person name="Traeger S."/>
            <person name="Wang M."/>
            <person name="Zifcakova L."/>
            <person name="Wipf D."/>
            <person name="Zambonelli A."/>
            <person name="Paolocci F."/>
            <person name="Nowrousian M."/>
            <person name="Ottonello S."/>
            <person name="Baldrian P."/>
            <person name="Spatafora J.W."/>
            <person name="Henrissat B."/>
            <person name="Nagy L.G."/>
            <person name="Aury J.M."/>
            <person name="Wincker P."/>
            <person name="Grigoriev I.V."/>
            <person name="Bonfante P."/>
            <person name="Martin F.M."/>
        </authorList>
    </citation>
    <scope>NUCLEOTIDE SEQUENCE [LARGE SCALE GENOMIC DNA]</scope>
    <source>
        <strain evidence="2 3">RN42</strain>
    </source>
</reference>
<feature type="region of interest" description="Disordered" evidence="1">
    <location>
        <begin position="1"/>
        <end position="140"/>
    </location>
</feature>
<organism evidence="2 3">
    <name type="scientific">Ascobolus immersus RN42</name>
    <dbReference type="NCBI Taxonomy" id="1160509"/>
    <lineage>
        <taxon>Eukaryota</taxon>
        <taxon>Fungi</taxon>
        <taxon>Dikarya</taxon>
        <taxon>Ascomycota</taxon>
        <taxon>Pezizomycotina</taxon>
        <taxon>Pezizomycetes</taxon>
        <taxon>Pezizales</taxon>
        <taxon>Ascobolaceae</taxon>
        <taxon>Ascobolus</taxon>
    </lineage>
</organism>
<name>A0A3N4IQ65_ASCIM</name>
<keyword evidence="3" id="KW-1185">Reference proteome</keyword>
<feature type="compositionally biased region" description="Low complexity" evidence="1">
    <location>
        <begin position="51"/>
        <end position="83"/>
    </location>
</feature>
<feature type="region of interest" description="Disordered" evidence="1">
    <location>
        <begin position="158"/>
        <end position="177"/>
    </location>
</feature>
<feature type="compositionally biased region" description="Polar residues" evidence="1">
    <location>
        <begin position="158"/>
        <end position="168"/>
    </location>
</feature>